<protein>
    <submittedName>
        <fullName evidence="1">Uncharacterized protein</fullName>
    </submittedName>
</protein>
<dbReference type="AlphaFoldDB" id="A0A1N7MNZ7"/>
<proteinExistence type="predicted"/>
<name>A0A1N7MNZ7_9BACL</name>
<sequence length="41" mass="5113">MEFLYLVALLRLYRTVICLRIRKWVSPRFYLIVCLYFLEQA</sequence>
<reference evidence="2" key="1">
    <citation type="submission" date="2017-01" db="EMBL/GenBank/DDBJ databases">
        <authorList>
            <person name="Varghese N."/>
            <person name="Submissions S."/>
        </authorList>
    </citation>
    <scope>NUCLEOTIDE SEQUENCE [LARGE SCALE GENOMIC DNA]</scope>
    <source>
        <strain evidence="2">DSM 16176</strain>
    </source>
</reference>
<dbReference type="EMBL" id="FTOO01000006">
    <property type="protein sequence ID" value="SIS87863.1"/>
    <property type="molecule type" value="Genomic_DNA"/>
</dbReference>
<organism evidence="1 2">
    <name type="scientific">Alicyclobacillus vulcanalis</name>
    <dbReference type="NCBI Taxonomy" id="252246"/>
    <lineage>
        <taxon>Bacteria</taxon>
        <taxon>Bacillati</taxon>
        <taxon>Bacillota</taxon>
        <taxon>Bacilli</taxon>
        <taxon>Bacillales</taxon>
        <taxon>Alicyclobacillaceae</taxon>
        <taxon>Alicyclobacillus</taxon>
    </lineage>
</organism>
<evidence type="ECO:0000313" key="2">
    <source>
        <dbReference type="Proteomes" id="UP000186156"/>
    </source>
</evidence>
<gene>
    <name evidence="1" type="ORF">SAMN05421799_1061</name>
</gene>
<dbReference type="Proteomes" id="UP000186156">
    <property type="component" value="Unassembled WGS sequence"/>
</dbReference>
<keyword evidence="2" id="KW-1185">Reference proteome</keyword>
<accession>A0A1N7MNZ7</accession>
<evidence type="ECO:0000313" key="1">
    <source>
        <dbReference type="EMBL" id="SIS87863.1"/>
    </source>
</evidence>